<dbReference type="Pfam" id="PF14231">
    <property type="entry name" value="GXWXG"/>
    <property type="match status" value="1"/>
</dbReference>
<dbReference type="InterPro" id="IPR025951">
    <property type="entry name" value="GXWXG_dom"/>
</dbReference>
<evidence type="ECO:0000259" key="1">
    <source>
        <dbReference type="Pfam" id="PF14231"/>
    </source>
</evidence>
<dbReference type="Pfam" id="PF14232">
    <property type="entry name" value="DUF4334"/>
    <property type="match status" value="1"/>
</dbReference>
<evidence type="ECO:0000259" key="2">
    <source>
        <dbReference type="Pfam" id="PF14232"/>
    </source>
</evidence>
<feature type="domain" description="DUF4334" evidence="2">
    <location>
        <begin position="96"/>
        <end position="154"/>
    </location>
</feature>
<gene>
    <name evidence="3" type="ORF">Ade02nite_60960</name>
</gene>
<dbReference type="Gene3D" id="2.40.128.580">
    <property type="entry name" value="GXWXG domain"/>
    <property type="match status" value="1"/>
</dbReference>
<evidence type="ECO:0000313" key="3">
    <source>
        <dbReference type="EMBL" id="GID77455.1"/>
    </source>
</evidence>
<keyword evidence="4" id="KW-1185">Reference proteome</keyword>
<proteinExistence type="predicted"/>
<reference evidence="3 4" key="1">
    <citation type="submission" date="2021-01" db="EMBL/GenBank/DDBJ databases">
        <title>Whole genome shotgun sequence of Actinoplanes deccanensis NBRC 13994.</title>
        <authorList>
            <person name="Komaki H."/>
            <person name="Tamura T."/>
        </authorList>
    </citation>
    <scope>NUCLEOTIDE SEQUENCE [LARGE SCALE GENOMIC DNA]</scope>
    <source>
        <strain evidence="3 4">NBRC 13994</strain>
    </source>
</reference>
<dbReference type="InterPro" id="IPR025568">
    <property type="entry name" value="DUF4334"/>
</dbReference>
<dbReference type="EMBL" id="BOMI01000121">
    <property type="protein sequence ID" value="GID77455.1"/>
    <property type="molecule type" value="Genomic_DNA"/>
</dbReference>
<protein>
    <recommendedName>
        <fullName evidence="5">GXWXG protein</fullName>
    </recommendedName>
</protein>
<organism evidence="3 4">
    <name type="scientific">Paractinoplanes deccanensis</name>
    <dbReference type="NCBI Taxonomy" id="113561"/>
    <lineage>
        <taxon>Bacteria</taxon>
        <taxon>Bacillati</taxon>
        <taxon>Actinomycetota</taxon>
        <taxon>Actinomycetes</taxon>
        <taxon>Micromonosporales</taxon>
        <taxon>Micromonosporaceae</taxon>
        <taxon>Paractinoplanes</taxon>
    </lineage>
</organism>
<evidence type="ECO:0000313" key="4">
    <source>
        <dbReference type="Proteomes" id="UP000609879"/>
    </source>
</evidence>
<dbReference type="Proteomes" id="UP000609879">
    <property type="component" value="Unassembled WGS sequence"/>
</dbReference>
<feature type="domain" description="GXWXG" evidence="1">
    <location>
        <begin position="27"/>
        <end position="85"/>
    </location>
</feature>
<sequence length="167" mass="18449">MDASEGRDRLKAVRAAGGKVTIEELDAIWGVLPPVRPEEILGAWAGSEFVSGHSFEGQLERARWHGKTFASLTEVTPLVCRDENGELFANEEMAKGGASLWMVEFRGEATATMVYDGRPVLDHFKRVDDSTLLGVMNGKGVLDNGRHYYFLLQREETAPRAAHGEET</sequence>
<dbReference type="RefSeq" id="WP_203771441.1">
    <property type="nucleotide sequence ID" value="NZ_BAAABO010000002.1"/>
</dbReference>
<name>A0ABQ3YC02_9ACTN</name>
<evidence type="ECO:0008006" key="5">
    <source>
        <dbReference type="Google" id="ProtNLM"/>
    </source>
</evidence>
<accession>A0ABQ3YC02</accession>
<comment type="caution">
    <text evidence="3">The sequence shown here is derived from an EMBL/GenBank/DDBJ whole genome shotgun (WGS) entry which is preliminary data.</text>
</comment>